<feature type="compositionally biased region" description="Polar residues" evidence="4">
    <location>
        <begin position="1"/>
        <end position="59"/>
    </location>
</feature>
<gene>
    <name evidence="5" type="ORF">GFSPODELE1_LOCUS5144</name>
</gene>
<keyword evidence="6" id="KW-1185">Reference proteome</keyword>
<evidence type="ECO:0000256" key="1">
    <source>
        <dbReference type="ARBA" id="ARBA00006640"/>
    </source>
</evidence>
<sequence length="154" mass="17393">MVQTRTNSTASSGLPGTSRSAVDSISQPLTPNTSEPHSTWNFLRTQPISKTSKTQSSQEMWKATETSHIHSRPPGPYAGRSVAVSGGKPFGSAYVELQQILRRNLVSYELRLAERHEKKGYKRRRLASDRHRRRFAHEVRKKVQLVNEIRARGA</sequence>
<dbReference type="InterPro" id="IPR052837">
    <property type="entry name" value="Mitoribosomal_bS21"/>
</dbReference>
<dbReference type="PANTHER" id="PTHR41237:SF1">
    <property type="entry name" value="SMALL RIBOSOMAL SUBUNIT PROTEIN BS21M"/>
    <property type="match status" value="1"/>
</dbReference>
<keyword evidence="3" id="KW-0687">Ribonucleoprotein</keyword>
<proteinExistence type="inferred from homology"/>
<evidence type="ECO:0000313" key="5">
    <source>
        <dbReference type="EMBL" id="CAL1704790.1"/>
    </source>
</evidence>
<dbReference type="InterPro" id="IPR001911">
    <property type="entry name" value="Ribosomal_bS21"/>
</dbReference>
<accession>A0ABP1DAC1</accession>
<evidence type="ECO:0000256" key="4">
    <source>
        <dbReference type="SAM" id="MobiDB-lite"/>
    </source>
</evidence>
<dbReference type="Pfam" id="PF01165">
    <property type="entry name" value="Ribosomal_S21"/>
    <property type="match status" value="1"/>
</dbReference>
<comment type="similarity">
    <text evidence="1">Belongs to the bacterial ribosomal protein bS21 family.</text>
</comment>
<dbReference type="Proteomes" id="UP001497453">
    <property type="component" value="Chromosome 3"/>
</dbReference>
<protein>
    <recommendedName>
        <fullName evidence="7">Ribosomal protein S21</fullName>
    </recommendedName>
</protein>
<evidence type="ECO:0000313" key="6">
    <source>
        <dbReference type="Proteomes" id="UP001497453"/>
    </source>
</evidence>
<evidence type="ECO:0000256" key="2">
    <source>
        <dbReference type="ARBA" id="ARBA00022980"/>
    </source>
</evidence>
<dbReference type="PANTHER" id="PTHR41237">
    <property type="entry name" value="37S RIBOSOMAL PROTEIN MRP21, MITOCHONDRIAL"/>
    <property type="match status" value="1"/>
</dbReference>
<feature type="region of interest" description="Disordered" evidence="4">
    <location>
        <begin position="1"/>
        <end position="79"/>
    </location>
</feature>
<name>A0ABP1DAC1_9APHY</name>
<evidence type="ECO:0000256" key="3">
    <source>
        <dbReference type="ARBA" id="ARBA00023274"/>
    </source>
</evidence>
<keyword evidence="2" id="KW-0689">Ribosomal protein</keyword>
<evidence type="ECO:0008006" key="7">
    <source>
        <dbReference type="Google" id="ProtNLM"/>
    </source>
</evidence>
<organism evidence="5 6">
    <name type="scientific">Somion occarium</name>
    <dbReference type="NCBI Taxonomy" id="3059160"/>
    <lineage>
        <taxon>Eukaryota</taxon>
        <taxon>Fungi</taxon>
        <taxon>Dikarya</taxon>
        <taxon>Basidiomycota</taxon>
        <taxon>Agaricomycotina</taxon>
        <taxon>Agaricomycetes</taxon>
        <taxon>Polyporales</taxon>
        <taxon>Cerrenaceae</taxon>
        <taxon>Somion</taxon>
    </lineage>
</organism>
<reference evidence="6" key="1">
    <citation type="submission" date="2024-04" db="EMBL/GenBank/DDBJ databases">
        <authorList>
            <person name="Shaw F."/>
            <person name="Minotto A."/>
        </authorList>
    </citation>
    <scope>NUCLEOTIDE SEQUENCE [LARGE SCALE GENOMIC DNA]</scope>
</reference>
<dbReference type="EMBL" id="OZ037946">
    <property type="protein sequence ID" value="CAL1704790.1"/>
    <property type="molecule type" value="Genomic_DNA"/>
</dbReference>